<accession>A0A2U3LQ04</accession>
<sequence length="67" mass="8007">MKLPNKFVRWTEPTLIINQIFKTLETLKQYLTAQKPVFPTLKKNWLLCCTLSTSLSGTDIWWFIFRN</sequence>
<dbReference type="AlphaFoldDB" id="A0A2U3LQ04"/>
<reference evidence="2" key="1">
    <citation type="submission" date="2018-02" db="EMBL/GenBank/DDBJ databases">
        <authorList>
            <person name="Hausmann B."/>
        </authorList>
    </citation>
    <scope>NUCLEOTIDE SEQUENCE [LARGE SCALE GENOMIC DNA]</scope>
    <source>
        <strain evidence="2">Peat soil MAG SbF1</strain>
    </source>
</reference>
<protein>
    <submittedName>
        <fullName evidence="1">Uncharacterized protein</fullName>
    </submittedName>
</protein>
<evidence type="ECO:0000313" key="2">
    <source>
        <dbReference type="Proteomes" id="UP000238916"/>
    </source>
</evidence>
<gene>
    <name evidence="1" type="ORF">SBF1_7160001</name>
</gene>
<evidence type="ECO:0000313" key="1">
    <source>
        <dbReference type="EMBL" id="SPF53899.1"/>
    </source>
</evidence>
<dbReference type="Proteomes" id="UP000238916">
    <property type="component" value="Unassembled WGS sequence"/>
</dbReference>
<name>A0A2U3LQ04_9FIRM</name>
<proteinExistence type="predicted"/>
<dbReference type="EMBL" id="OMOF01000686">
    <property type="protein sequence ID" value="SPF53899.1"/>
    <property type="molecule type" value="Genomic_DNA"/>
</dbReference>
<organism evidence="1 2">
    <name type="scientific">Candidatus Desulfosporosinus infrequens</name>
    <dbReference type="NCBI Taxonomy" id="2043169"/>
    <lineage>
        <taxon>Bacteria</taxon>
        <taxon>Bacillati</taxon>
        <taxon>Bacillota</taxon>
        <taxon>Clostridia</taxon>
        <taxon>Eubacteriales</taxon>
        <taxon>Desulfitobacteriaceae</taxon>
        <taxon>Desulfosporosinus</taxon>
    </lineage>
</organism>